<proteinExistence type="predicted"/>
<accession>A0A0L0HGD1</accession>
<feature type="chain" id="PRO_5005540093" evidence="2">
    <location>
        <begin position="20"/>
        <end position="238"/>
    </location>
</feature>
<dbReference type="PANTHER" id="PTHR35567">
    <property type="entry name" value="MALATE DEHYDROGENASE (AFU_ORTHOLOGUE AFUA_2G13800)"/>
    <property type="match status" value="1"/>
</dbReference>
<dbReference type="PANTHER" id="PTHR35567:SF1">
    <property type="entry name" value="CONSERVED FUNGAL PROTEIN (AFU_ORTHOLOGUE AFUA_1G14230)"/>
    <property type="match status" value="1"/>
</dbReference>
<feature type="region of interest" description="Disordered" evidence="1">
    <location>
        <begin position="188"/>
        <end position="213"/>
    </location>
</feature>
<dbReference type="AlphaFoldDB" id="A0A0L0HGD1"/>
<feature type="signal peptide" evidence="2">
    <location>
        <begin position="1"/>
        <end position="19"/>
    </location>
</feature>
<sequence length="238" mass="24825">MFKIVLTTLALTVLTGANAQDNDLGALPAAILPPAGYVPKEKLYAVGTQNYVCSAGAATPWTLVTPKATLYKEEAHTTEVAKHFFTTPDATGAKVIWEDVNGSGSHVRAAPNATSPSPDGPQNVPWVILKATESTGELFGNIGYVLRIHTLGGVAPNATECTAAKNGTEVDVDYTALYVFYTNKGATNTPETPATTSQPVEATKTPVPTGPLSDATRSTVTMAMSVVLSAVGSAIFWL</sequence>
<dbReference type="RefSeq" id="XP_016607928.1">
    <property type="nucleotide sequence ID" value="XM_016753484.1"/>
</dbReference>
<evidence type="ECO:0000256" key="1">
    <source>
        <dbReference type="SAM" id="MobiDB-lite"/>
    </source>
</evidence>
<keyword evidence="4" id="KW-1185">Reference proteome</keyword>
<name>A0A0L0HGD1_SPIPD</name>
<evidence type="ECO:0000256" key="2">
    <source>
        <dbReference type="SAM" id="SignalP"/>
    </source>
</evidence>
<dbReference type="OMA" id="KWNILEA"/>
<keyword evidence="2" id="KW-0732">Signal</keyword>
<gene>
    <name evidence="3" type="ORF">SPPG_05261</name>
</gene>
<dbReference type="EMBL" id="KQ257457">
    <property type="protein sequence ID" value="KNC99888.1"/>
    <property type="molecule type" value="Genomic_DNA"/>
</dbReference>
<dbReference type="OrthoDB" id="2156970at2759"/>
<dbReference type="Proteomes" id="UP000053201">
    <property type="component" value="Unassembled WGS sequence"/>
</dbReference>
<evidence type="ECO:0000313" key="4">
    <source>
        <dbReference type="Proteomes" id="UP000053201"/>
    </source>
</evidence>
<dbReference type="InterPro" id="IPR021851">
    <property type="entry name" value="DUF3455"/>
</dbReference>
<evidence type="ECO:0000313" key="3">
    <source>
        <dbReference type="EMBL" id="KNC99888.1"/>
    </source>
</evidence>
<dbReference type="VEuPathDB" id="FungiDB:SPPG_05261"/>
<organism evidence="3 4">
    <name type="scientific">Spizellomyces punctatus (strain DAOM BR117)</name>
    <dbReference type="NCBI Taxonomy" id="645134"/>
    <lineage>
        <taxon>Eukaryota</taxon>
        <taxon>Fungi</taxon>
        <taxon>Fungi incertae sedis</taxon>
        <taxon>Chytridiomycota</taxon>
        <taxon>Chytridiomycota incertae sedis</taxon>
        <taxon>Chytridiomycetes</taxon>
        <taxon>Spizellomycetales</taxon>
        <taxon>Spizellomycetaceae</taxon>
        <taxon>Spizellomyces</taxon>
    </lineage>
</organism>
<reference evidence="3 4" key="1">
    <citation type="submission" date="2009-08" db="EMBL/GenBank/DDBJ databases">
        <title>The Genome Sequence of Spizellomyces punctatus strain DAOM BR117.</title>
        <authorList>
            <consortium name="The Broad Institute Genome Sequencing Platform"/>
            <person name="Russ C."/>
            <person name="Cuomo C."/>
            <person name="Shea T."/>
            <person name="Young S.K."/>
            <person name="Zeng Q."/>
            <person name="Koehrsen M."/>
            <person name="Haas B."/>
            <person name="Borodovsky M."/>
            <person name="Guigo R."/>
            <person name="Alvarado L."/>
            <person name="Berlin A."/>
            <person name="Bochicchio J."/>
            <person name="Borenstein D."/>
            <person name="Chapman S."/>
            <person name="Chen Z."/>
            <person name="Engels R."/>
            <person name="Freedman E."/>
            <person name="Gellesch M."/>
            <person name="Goldberg J."/>
            <person name="Griggs A."/>
            <person name="Gujja S."/>
            <person name="Heiman D."/>
            <person name="Hepburn T."/>
            <person name="Howarth C."/>
            <person name="Jen D."/>
            <person name="Larson L."/>
            <person name="Lewis B."/>
            <person name="Mehta T."/>
            <person name="Park D."/>
            <person name="Pearson M."/>
            <person name="Roberts A."/>
            <person name="Saif S."/>
            <person name="Shenoy N."/>
            <person name="Sisk P."/>
            <person name="Stolte C."/>
            <person name="Sykes S."/>
            <person name="Thomson T."/>
            <person name="Walk T."/>
            <person name="White J."/>
            <person name="Yandava C."/>
            <person name="Burger G."/>
            <person name="Gray M.W."/>
            <person name="Holland P.W.H."/>
            <person name="King N."/>
            <person name="Lang F.B.F."/>
            <person name="Roger A.J."/>
            <person name="Ruiz-Trillo I."/>
            <person name="Lander E."/>
            <person name="Nusbaum C."/>
        </authorList>
    </citation>
    <scope>NUCLEOTIDE SEQUENCE [LARGE SCALE GENOMIC DNA]</scope>
    <source>
        <strain evidence="3 4">DAOM BR117</strain>
    </source>
</reference>
<feature type="compositionally biased region" description="Polar residues" evidence="1">
    <location>
        <begin position="188"/>
        <end position="200"/>
    </location>
</feature>
<dbReference type="GeneID" id="27688651"/>
<dbReference type="InParanoid" id="A0A0L0HGD1"/>
<dbReference type="Pfam" id="PF11937">
    <property type="entry name" value="DUF3455"/>
    <property type="match status" value="1"/>
</dbReference>
<protein>
    <submittedName>
        <fullName evidence="3">Uncharacterized protein</fullName>
    </submittedName>
</protein>